<feature type="transmembrane region" description="Helical" evidence="19">
    <location>
        <begin position="126"/>
        <end position="145"/>
    </location>
</feature>
<feature type="transmembrane region" description="Helical" evidence="19">
    <location>
        <begin position="88"/>
        <end position="106"/>
    </location>
</feature>
<evidence type="ECO:0000256" key="5">
    <source>
        <dbReference type="ARBA" id="ARBA00022568"/>
    </source>
</evidence>
<dbReference type="GO" id="GO:0005524">
    <property type="term" value="F:ATP binding"/>
    <property type="evidence" value="ECO:0007669"/>
    <property type="project" value="UniProtKB-KW"/>
</dbReference>
<keyword evidence="16" id="KW-0186">Copper</keyword>
<keyword evidence="18 19" id="KW-0472">Membrane</keyword>
<dbReference type="InterPro" id="IPR036412">
    <property type="entry name" value="HAD-like_sf"/>
</dbReference>
<reference evidence="22" key="1">
    <citation type="submission" date="2016-01" db="EMBL/GenBank/DDBJ databases">
        <title>Reference transcriptome for the parasite Schistocephalus solidus: insights into the molecular evolution of parasitism.</title>
        <authorList>
            <person name="Hebert F.O."/>
            <person name="Grambauer S."/>
            <person name="Barber I."/>
            <person name="Landry C.R."/>
            <person name="Aubin-Horth N."/>
        </authorList>
    </citation>
    <scope>NUCLEOTIDE SEQUENCE</scope>
</reference>
<dbReference type="FunFam" id="1.20.1110.10:FF:000002">
    <property type="entry name" value="Calcium-transporting ATPase"/>
    <property type="match status" value="1"/>
</dbReference>
<dbReference type="GO" id="GO:0005886">
    <property type="term" value="C:plasma membrane"/>
    <property type="evidence" value="ECO:0007669"/>
    <property type="project" value="UniProtKB-SubCell"/>
</dbReference>
<dbReference type="AlphaFoldDB" id="A0A0X3PL60"/>
<dbReference type="SUPFAM" id="SSF81660">
    <property type="entry name" value="Metal cation-transporting ATPase, ATP-binding domain N"/>
    <property type="match status" value="1"/>
</dbReference>
<evidence type="ECO:0000313" key="22">
    <source>
        <dbReference type="EMBL" id="JAP52655.1"/>
    </source>
</evidence>
<evidence type="ECO:0000256" key="7">
    <source>
        <dbReference type="ARBA" id="ARBA00022723"/>
    </source>
</evidence>
<dbReference type="GO" id="GO:0051480">
    <property type="term" value="P:regulation of cytosolic calcium ion concentration"/>
    <property type="evidence" value="ECO:0007669"/>
    <property type="project" value="TreeGrafter"/>
</dbReference>
<dbReference type="InterPro" id="IPR023299">
    <property type="entry name" value="ATPase_P-typ_cyto_dom_N"/>
</dbReference>
<dbReference type="InterPro" id="IPR059000">
    <property type="entry name" value="ATPase_P-type_domA"/>
</dbReference>
<dbReference type="InterPro" id="IPR018303">
    <property type="entry name" value="ATPase_P-typ_P_site"/>
</dbReference>
<evidence type="ECO:0000256" key="14">
    <source>
        <dbReference type="ARBA" id="ARBA00022967"/>
    </source>
</evidence>
<comment type="subcellular location">
    <subcellularLocation>
        <location evidence="1">Cell membrane</location>
        <topology evidence="1">Multi-pass membrane protein</topology>
    </subcellularLocation>
    <subcellularLocation>
        <location evidence="19">Membrane</location>
        <topology evidence="19">Multi-pass membrane protein</topology>
    </subcellularLocation>
</comment>
<feature type="transmembrane region" description="Helical" evidence="19">
    <location>
        <begin position="333"/>
        <end position="358"/>
    </location>
</feature>
<dbReference type="GO" id="GO:0016887">
    <property type="term" value="F:ATP hydrolysis activity"/>
    <property type="evidence" value="ECO:0007669"/>
    <property type="project" value="InterPro"/>
</dbReference>
<feature type="domain" description="Cation-transporting P-type ATPase N-terminal" evidence="21">
    <location>
        <begin position="33"/>
        <end position="105"/>
    </location>
</feature>
<keyword evidence="17 19" id="KW-0406">Ion transport</keyword>
<dbReference type="GO" id="GO:0005516">
    <property type="term" value="F:calmodulin binding"/>
    <property type="evidence" value="ECO:0007669"/>
    <property type="project" value="UniProtKB-KW"/>
</dbReference>
<dbReference type="Pfam" id="PF00690">
    <property type="entry name" value="Cation_ATPase_N"/>
    <property type="match status" value="1"/>
</dbReference>
<evidence type="ECO:0000256" key="18">
    <source>
        <dbReference type="ARBA" id="ARBA00023136"/>
    </source>
</evidence>
<dbReference type="InterPro" id="IPR006408">
    <property type="entry name" value="P-type_ATPase_IIB"/>
</dbReference>
<feature type="region of interest" description="Disordered" evidence="20">
    <location>
        <begin position="1201"/>
        <end position="1223"/>
    </location>
</feature>
<dbReference type="InterPro" id="IPR023298">
    <property type="entry name" value="ATPase_P-typ_TM_dom_sf"/>
</dbReference>
<feature type="transmembrane region" description="Helical" evidence="19">
    <location>
        <begin position="899"/>
        <end position="918"/>
    </location>
</feature>
<evidence type="ECO:0000256" key="9">
    <source>
        <dbReference type="ARBA" id="ARBA00022796"/>
    </source>
</evidence>
<keyword evidence="11 19" id="KW-0067">ATP-binding</keyword>
<dbReference type="SMART" id="SM00831">
    <property type="entry name" value="Cation_ATPase_N"/>
    <property type="match status" value="1"/>
</dbReference>
<keyword evidence="3 19" id="KW-0813">Transport</keyword>
<dbReference type="CDD" id="cd02081">
    <property type="entry name" value="P-type_ATPase_Ca_PMCA-like"/>
    <property type="match status" value="1"/>
</dbReference>
<dbReference type="Gene3D" id="3.40.50.1000">
    <property type="entry name" value="HAD superfamily/HAD-like"/>
    <property type="match status" value="1"/>
</dbReference>
<evidence type="ECO:0000256" key="20">
    <source>
        <dbReference type="SAM" id="MobiDB-lite"/>
    </source>
</evidence>
<evidence type="ECO:0000256" key="4">
    <source>
        <dbReference type="ARBA" id="ARBA00022475"/>
    </source>
</evidence>
<dbReference type="PANTHER" id="PTHR24093">
    <property type="entry name" value="CATION TRANSPORTING ATPASE"/>
    <property type="match status" value="1"/>
</dbReference>
<keyword evidence="10 19" id="KW-0106">Calcium</keyword>
<dbReference type="GO" id="GO:0006825">
    <property type="term" value="P:copper ion transport"/>
    <property type="evidence" value="ECO:0007669"/>
    <property type="project" value="UniProtKB-KW"/>
</dbReference>
<dbReference type="InterPro" id="IPR023214">
    <property type="entry name" value="HAD_sf"/>
</dbReference>
<comment type="caution">
    <text evidence="19">Lacks conserved residue(s) required for the propagation of feature annotation.</text>
</comment>
<dbReference type="GO" id="GO:0005388">
    <property type="term" value="F:P-type calcium transporter activity"/>
    <property type="evidence" value="ECO:0007669"/>
    <property type="project" value="UniProtKB-EC"/>
</dbReference>
<dbReference type="InterPro" id="IPR044492">
    <property type="entry name" value="P_typ_ATPase_HD_dom"/>
</dbReference>
<dbReference type="PRINTS" id="PR00119">
    <property type="entry name" value="CATATPASE"/>
</dbReference>
<dbReference type="EMBL" id="GEEE01010570">
    <property type="protein sequence ID" value="JAP52655.1"/>
    <property type="molecule type" value="Transcribed_RNA"/>
</dbReference>
<evidence type="ECO:0000256" key="16">
    <source>
        <dbReference type="ARBA" id="ARBA00023008"/>
    </source>
</evidence>
<evidence type="ECO:0000256" key="11">
    <source>
        <dbReference type="ARBA" id="ARBA00022840"/>
    </source>
</evidence>
<comment type="similarity">
    <text evidence="2">Belongs to the cation transport ATPase (P-type) (TC 3.A.3) family. Type IIB subfamily.</text>
</comment>
<evidence type="ECO:0000256" key="15">
    <source>
        <dbReference type="ARBA" id="ARBA00022989"/>
    </source>
</evidence>
<dbReference type="FunFam" id="3.40.50.1000:FF:000144">
    <property type="entry name" value="copper-transporting ATPase 1 isoform X2"/>
    <property type="match status" value="1"/>
</dbReference>
<evidence type="ECO:0000256" key="2">
    <source>
        <dbReference type="ARBA" id="ARBA00006124"/>
    </source>
</evidence>
<evidence type="ECO:0000256" key="8">
    <source>
        <dbReference type="ARBA" id="ARBA00022741"/>
    </source>
</evidence>
<dbReference type="SUPFAM" id="SSF56784">
    <property type="entry name" value="HAD-like"/>
    <property type="match status" value="1"/>
</dbReference>
<keyword evidence="5 19" id="KW-0109">Calcium transport</keyword>
<comment type="function">
    <text evidence="19">Catalyzes the hydrolysis of ATP coupled with the transport of calcium.</text>
</comment>
<dbReference type="EC" id="7.2.2.10" evidence="19"/>
<keyword evidence="4" id="KW-1003">Cell membrane</keyword>
<dbReference type="Gene3D" id="3.40.1110.10">
    <property type="entry name" value="Calcium-transporting ATPase, cytoplasmic domain N"/>
    <property type="match status" value="1"/>
</dbReference>
<dbReference type="FunFam" id="2.70.150.10:FF:000001">
    <property type="entry name" value="Calcium-transporting ATPase"/>
    <property type="match status" value="1"/>
</dbReference>
<evidence type="ECO:0000256" key="1">
    <source>
        <dbReference type="ARBA" id="ARBA00004651"/>
    </source>
</evidence>
<keyword evidence="13" id="KW-0112">Calmodulin-binding</keyword>
<evidence type="ECO:0000256" key="13">
    <source>
        <dbReference type="ARBA" id="ARBA00022860"/>
    </source>
</evidence>
<feature type="transmembrane region" description="Helical" evidence="19">
    <location>
        <begin position="828"/>
        <end position="846"/>
    </location>
</feature>
<dbReference type="FunFam" id="1.20.1110.10:FF:000001">
    <property type="entry name" value="Calcium-transporting ATPase"/>
    <property type="match status" value="1"/>
</dbReference>
<dbReference type="GO" id="GO:0046872">
    <property type="term" value="F:metal ion binding"/>
    <property type="evidence" value="ECO:0007669"/>
    <property type="project" value="UniProtKB-KW"/>
</dbReference>
<keyword evidence="14" id="KW-1278">Translocase</keyword>
<sequence>MTKPAELKGDFSEVLQMFNELRASEAAAVLQEEFHGACGLAERLSSSAVTGLKESQVLEQRKQFGANSVPRKPPKSIFRLIWEALQDLVLIILIIAAVVSLVLSLYMKYYEKSPNTTDAFEREAGWIEGVAILVAVVVVVFVVAFNDWQKERQFRNLQDRIEAKQKFTVVRDAKIQEIQIADIVVGDICLVKCGDLLPADGVLIQASDLTVDESSLTGEADRVRKGERTDPILFSGTHIMEGSGRMLVTAVGINSQAGTIYSLLNSVNGNTTTGKAPERRNVKWNEVRQNGNVVEPQEKLASTDAKRKPPKVKIRVKEMSVLQLKLTRLAIQIGYLGVAAAVATVVILVIKFCIFEFVHKQESWQTSHHLKQLIHFVIIGITVLVVAVPEGLPLAVTLSLAYSVKKMMKDNNLVRHLDACETMGNATAICCDKTGTLTTNRMTVVEAHIGEKVVFLSDLMNGSYCHAMDSFFLSKLELAIALNSSYSSQLLPPKTAGAIPIQVGNKTECALLGFLRMLRKDYAVIRQNHPESEFLKVFAFSSVRKSMTTILLADGGQSLLCLTKGAAEIIISRCSFMMDDRGNLTELTHEGRLAYVRNRIEPMAKKGLRTIAIAYKEDPISTAEKQSIDDESAWLQGLILLCVVGIEDPVRSEVPLAIRNCQRAGITVRMVTGDNMETAKSIAIKCGILNNRARDSPDAVMDGREFNRRIRHPLTGHVSQELLDAVWPKLRVLARSSPQDKYMLVDGIIGSHLRNNREVVAVTGDGTNDAPALKRADVGFAMGLTGTDVAKEASDIIITDDNFTSIVKAVMWGRNVYDSIAKFLQFQLTVNVVAVVVAFVGACFITDSPLRAVQMLWVNLIMDTLASLALATETPTEELLKRAPYGRTKPLISRKMMKFILGQAIYQIAVIFLLLWAGEHILEVDDGRTLMDRGVKVPTEHFTAIFNTFVMMTLFNEFNARKIHGERNAFAGLQRDVLFVCIWIATFVIQVIIVQFGSVALNTRPLELDHWVWCLFFGFTTLIWGQVLICVPSSILPRMTDICFWTKRSRQRRYRKRLPQDITAPTTNPTINVTEDEGAELEPQGKKPSARADAVIVDNRSRMNSHISDLPPVEVGRRLDSEDSDEEDDEEEEPEEVESDILRQGQFLRIRGLSRLYTQTCSSPDLDRQGAFRRSVRHFTELRPGSGHVIPSQLINLRRHQSFPDPEPKRNWKTTLPPVLLSP</sequence>
<keyword evidence="6 19" id="KW-0812">Transmembrane</keyword>
<evidence type="ECO:0000256" key="12">
    <source>
        <dbReference type="ARBA" id="ARBA00022842"/>
    </source>
</evidence>
<dbReference type="SUPFAM" id="SSF81653">
    <property type="entry name" value="Calcium ATPase, transduction domain A"/>
    <property type="match status" value="1"/>
</dbReference>
<dbReference type="FunFam" id="1.20.1110.10:FF:000033">
    <property type="entry name" value="Calcium-transporting ATPase"/>
    <property type="match status" value="1"/>
</dbReference>
<dbReference type="PANTHER" id="PTHR24093:SF369">
    <property type="entry name" value="CALCIUM-TRANSPORTING ATPASE"/>
    <property type="match status" value="1"/>
</dbReference>
<dbReference type="InterPro" id="IPR008250">
    <property type="entry name" value="ATPase_P-typ_transduc_dom_A_sf"/>
</dbReference>
<dbReference type="Pfam" id="PF08282">
    <property type="entry name" value="Hydrolase_3"/>
    <property type="match status" value="1"/>
</dbReference>
<dbReference type="SFLD" id="SFLDS00003">
    <property type="entry name" value="Haloacid_Dehalogenase"/>
    <property type="match status" value="1"/>
</dbReference>
<dbReference type="Gene3D" id="1.20.1110.10">
    <property type="entry name" value="Calcium-transporting ATPase, transmembrane domain"/>
    <property type="match status" value="2"/>
</dbReference>
<evidence type="ECO:0000256" key="17">
    <source>
        <dbReference type="ARBA" id="ARBA00023065"/>
    </source>
</evidence>
<feature type="compositionally biased region" description="Acidic residues" evidence="20">
    <location>
        <begin position="1122"/>
        <end position="1139"/>
    </location>
</feature>
<feature type="transmembrane region" description="Helical" evidence="19">
    <location>
        <begin position="977"/>
        <end position="998"/>
    </location>
</feature>
<comment type="catalytic activity">
    <reaction evidence="19">
        <text>Ca(2+)(in) + ATP + H2O = Ca(2+)(out) + ADP + phosphate + H(+)</text>
        <dbReference type="Rhea" id="RHEA:18105"/>
        <dbReference type="ChEBI" id="CHEBI:15377"/>
        <dbReference type="ChEBI" id="CHEBI:15378"/>
        <dbReference type="ChEBI" id="CHEBI:29108"/>
        <dbReference type="ChEBI" id="CHEBI:30616"/>
        <dbReference type="ChEBI" id="CHEBI:43474"/>
        <dbReference type="ChEBI" id="CHEBI:456216"/>
        <dbReference type="EC" id="7.2.2.10"/>
    </reaction>
</comment>
<feature type="compositionally biased region" description="Polar residues" evidence="20">
    <location>
        <begin position="1063"/>
        <end position="1073"/>
    </location>
</feature>
<dbReference type="SFLD" id="SFLDG00002">
    <property type="entry name" value="C1.7:_P-type_atpase_like"/>
    <property type="match status" value="1"/>
</dbReference>
<keyword evidence="12" id="KW-0460">Magnesium</keyword>
<evidence type="ECO:0000256" key="19">
    <source>
        <dbReference type="RuleBase" id="RU361146"/>
    </source>
</evidence>
<dbReference type="Pfam" id="PF13246">
    <property type="entry name" value="Cation_ATPase"/>
    <property type="match status" value="1"/>
</dbReference>
<accession>A0A0X3PL60</accession>
<evidence type="ECO:0000259" key="21">
    <source>
        <dbReference type="SMART" id="SM00831"/>
    </source>
</evidence>
<feature type="region of interest" description="Disordered" evidence="20">
    <location>
        <begin position="1056"/>
        <end position="1092"/>
    </location>
</feature>
<dbReference type="Gene3D" id="2.70.150.10">
    <property type="entry name" value="Calcium-transporting ATPase, cytoplasmic transduction domain A"/>
    <property type="match status" value="1"/>
</dbReference>
<feature type="transmembrane region" description="Helical" evidence="19">
    <location>
        <begin position="938"/>
        <end position="956"/>
    </location>
</feature>
<dbReference type="NCBIfam" id="TIGR01517">
    <property type="entry name" value="ATPase-IIB_Ca"/>
    <property type="match status" value="1"/>
</dbReference>
<organism evidence="22">
    <name type="scientific">Schistocephalus solidus</name>
    <name type="common">Tapeworm</name>
    <dbReference type="NCBI Taxonomy" id="70667"/>
    <lineage>
        <taxon>Eukaryota</taxon>
        <taxon>Metazoa</taxon>
        <taxon>Spiralia</taxon>
        <taxon>Lophotrochozoa</taxon>
        <taxon>Platyhelminthes</taxon>
        <taxon>Cestoda</taxon>
        <taxon>Eucestoda</taxon>
        <taxon>Diphyllobothriidea</taxon>
        <taxon>Diphyllobothriidae</taxon>
        <taxon>Schistocephalus</taxon>
    </lineage>
</organism>
<feature type="transmembrane region" description="Helical" evidence="19">
    <location>
        <begin position="373"/>
        <end position="402"/>
    </location>
</feature>
<keyword evidence="8 19" id="KW-0547">Nucleotide-binding</keyword>
<keyword evidence="7" id="KW-0479">Metal-binding</keyword>
<name>A0A0X3PL60_SCHSO</name>
<dbReference type="SUPFAM" id="SSF81665">
    <property type="entry name" value="Calcium ATPase, transmembrane domain M"/>
    <property type="match status" value="1"/>
</dbReference>
<evidence type="ECO:0000256" key="6">
    <source>
        <dbReference type="ARBA" id="ARBA00022692"/>
    </source>
</evidence>
<dbReference type="PROSITE" id="PS00154">
    <property type="entry name" value="ATPASE_E1_E2"/>
    <property type="match status" value="1"/>
</dbReference>
<evidence type="ECO:0000256" key="10">
    <source>
        <dbReference type="ARBA" id="ARBA00022837"/>
    </source>
</evidence>
<evidence type="ECO:0000256" key="3">
    <source>
        <dbReference type="ARBA" id="ARBA00022448"/>
    </source>
</evidence>
<feature type="region of interest" description="Disordered" evidence="20">
    <location>
        <begin position="1105"/>
        <end position="1140"/>
    </location>
</feature>
<dbReference type="InterPro" id="IPR004014">
    <property type="entry name" value="ATPase_P-typ_cation-transptr_N"/>
</dbReference>
<feature type="transmembrane region" description="Helical" evidence="19">
    <location>
        <begin position="1010"/>
        <end position="1031"/>
    </location>
</feature>
<proteinExistence type="inferred from homology"/>
<dbReference type="Pfam" id="PF00122">
    <property type="entry name" value="E1-E2_ATPase"/>
    <property type="match status" value="1"/>
</dbReference>
<dbReference type="InterPro" id="IPR001757">
    <property type="entry name" value="P_typ_ATPase"/>
</dbReference>
<gene>
    <name evidence="22" type="ORF">TR128136</name>
</gene>
<protein>
    <recommendedName>
        <fullName evidence="19">Calcium-transporting ATPase</fullName>
        <ecNumber evidence="19">7.2.2.10</ecNumber>
    </recommendedName>
</protein>
<dbReference type="NCBIfam" id="TIGR01494">
    <property type="entry name" value="ATPase_P-type"/>
    <property type="match status" value="3"/>
</dbReference>
<keyword evidence="9" id="KW-0187">Copper transport</keyword>
<dbReference type="SFLD" id="SFLDF00027">
    <property type="entry name" value="p-type_atpase"/>
    <property type="match status" value="1"/>
</dbReference>
<dbReference type="InterPro" id="IPR006068">
    <property type="entry name" value="ATPase_P-typ_cation-transptr_C"/>
</dbReference>
<dbReference type="Pfam" id="PF00689">
    <property type="entry name" value="Cation_ATPase_C"/>
    <property type="match status" value="1"/>
</dbReference>
<keyword evidence="15 19" id="KW-1133">Transmembrane helix</keyword>